<keyword evidence="3" id="KW-1185">Reference proteome</keyword>
<accession>A0A9W4DGF9</accession>
<reference evidence="2" key="1">
    <citation type="submission" date="2021-05" db="EMBL/GenBank/DDBJ databases">
        <authorList>
            <person name="Arsene-Ploetze F."/>
        </authorList>
    </citation>
    <scope>NUCLEOTIDE SEQUENCE</scope>
    <source>
        <strain evidence="2">DSM 42138</strain>
    </source>
</reference>
<organism evidence="2 3">
    <name type="scientific">Actinacidiphila cocklensis</name>
    <dbReference type="NCBI Taxonomy" id="887465"/>
    <lineage>
        <taxon>Bacteria</taxon>
        <taxon>Bacillati</taxon>
        <taxon>Actinomycetota</taxon>
        <taxon>Actinomycetes</taxon>
        <taxon>Kitasatosporales</taxon>
        <taxon>Streptomycetaceae</taxon>
        <taxon>Actinacidiphila</taxon>
    </lineage>
</organism>
<proteinExistence type="predicted"/>
<feature type="region of interest" description="Disordered" evidence="1">
    <location>
        <begin position="44"/>
        <end position="63"/>
    </location>
</feature>
<name>A0A9W4DGF9_9ACTN</name>
<dbReference type="AlphaFoldDB" id="A0A9W4DGF9"/>
<evidence type="ECO:0000313" key="2">
    <source>
        <dbReference type="EMBL" id="CAG6390884.1"/>
    </source>
</evidence>
<dbReference type="Proteomes" id="UP001152519">
    <property type="component" value="Unassembled WGS sequence"/>
</dbReference>
<evidence type="ECO:0000313" key="3">
    <source>
        <dbReference type="Proteomes" id="UP001152519"/>
    </source>
</evidence>
<gene>
    <name evidence="2" type="ORF">SCOCK_10352</name>
</gene>
<comment type="caution">
    <text evidence="2">The sequence shown here is derived from an EMBL/GenBank/DDBJ whole genome shotgun (WGS) entry which is preliminary data.</text>
</comment>
<dbReference type="EMBL" id="CAJSLV010000001">
    <property type="protein sequence ID" value="CAG6390884.1"/>
    <property type="molecule type" value="Genomic_DNA"/>
</dbReference>
<sequence length="96" mass="10260">MTSIPNANAEPVRAHGADAYMTRCPLGEINSPCRLKLPLSGEGCPSDRGWSDDHGRKKAVWPPPFVITAPPGCRSRGLHPGRKILEKPSSAGLSMT</sequence>
<protein>
    <submittedName>
        <fullName evidence="2">Uncharacterized protein</fullName>
    </submittedName>
</protein>
<feature type="region of interest" description="Disordered" evidence="1">
    <location>
        <begin position="71"/>
        <end position="96"/>
    </location>
</feature>
<evidence type="ECO:0000256" key="1">
    <source>
        <dbReference type="SAM" id="MobiDB-lite"/>
    </source>
</evidence>